<evidence type="ECO:0000256" key="1">
    <source>
        <dbReference type="SAM" id="Coils"/>
    </source>
</evidence>
<evidence type="ECO:0000313" key="3">
    <source>
        <dbReference type="Proteomes" id="UP000480185"/>
    </source>
</evidence>
<dbReference type="RefSeq" id="WP_153728200.1">
    <property type="nucleotide sequence ID" value="NZ_WJNH01000004.1"/>
</dbReference>
<proteinExistence type="predicted"/>
<dbReference type="NCBIfam" id="NF040877">
    <property type="entry name" value="SE1832_fam"/>
    <property type="match status" value="1"/>
</dbReference>
<comment type="caution">
    <text evidence="2">The sequence shown here is derived from an EMBL/GenBank/DDBJ whole genome shotgun (WGS) entry which is preliminary data.</text>
</comment>
<gene>
    <name evidence="2" type="ORF">GH754_08090</name>
</gene>
<keyword evidence="3" id="KW-1185">Reference proteome</keyword>
<sequence>MPSKKELEQEIAQLKMDYIRIQGDLDKMESVGGNVSSLEKTLERMEQQLSTLREKLANATE</sequence>
<dbReference type="InterPro" id="IPR048062">
    <property type="entry name" value="SE1832-like"/>
</dbReference>
<name>A0A6G1X5V6_9BACI</name>
<evidence type="ECO:0000313" key="2">
    <source>
        <dbReference type="EMBL" id="MRG86286.1"/>
    </source>
</evidence>
<organism evidence="2 3">
    <name type="scientific">Salinibacillus xinjiangensis</name>
    <dbReference type="NCBI Taxonomy" id="1229268"/>
    <lineage>
        <taxon>Bacteria</taxon>
        <taxon>Bacillati</taxon>
        <taxon>Bacillota</taxon>
        <taxon>Bacilli</taxon>
        <taxon>Bacillales</taxon>
        <taxon>Bacillaceae</taxon>
        <taxon>Salinibacillus</taxon>
    </lineage>
</organism>
<keyword evidence="1" id="KW-0175">Coiled coil</keyword>
<protein>
    <submittedName>
        <fullName evidence="2">Uncharacterized protein</fullName>
    </submittedName>
</protein>
<feature type="coiled-coil region" evidence="1">
    <location>
        <begin position="4"/>
        <end position="55"/>
    </location>
</feature>
<dbReference type="AlphaFoldDB" id="A0A6G1X5V6"/>
<dbReference type="Proteomes" id="UP000480185">
    <property type="component" value="Unassembled WGS sequence"/>
</dbReference>
<accession>A0A6G1X5V6</accession>
<reference evidence="2 3" key="1">
    <citation type="submission" date="2019-11" db="EMBL/GenBank/DDBJ databases">
        <authorList>
            <person name="Li J."/>
        </authorList>
    </citation>
    <scope>NUCLEOTIDE SEQUENCE [LARGE SCALE GENOMIC DNA]</scope>
    <source>
        <strain evidence="2 3">J4</strain>
    </source>
</reference>
<dbReference type="EMBL" id="WJNH01000004">
    <property type="protein sequence ID" value="MRG86286.1"/>
    <property type="molecule type" value="Genomic_DNA"/>
</dbReference>
<dbReference type="OrthoDB" id="2973146at2"/>
<dbReference type="Gene3D" id="1.20.5.110">
    <property type="match status" value="1"/>
</dbReference>